<reference evidence="2 3" key="1">
    <citation type="submission" date="2023-06" db="EMBL/GenBank/DDBJ databases">
        <title>Draft genome sequence of Gleimia hominis type strain CCUG 57540T.</title>
        <authorList>
            <person name="Salva-Serra F."/>
            <person name="Cardew S."/>
            <person name="Jensie Markopoulos S."/>
            <person name="Ohlen M."/>
            <person name="Inganas E."/>
            <person name="Svensson-Stadler L."/>
            <person name="Moore E.R.B."/>
        </authorList>
    </citation>
    <scope>NUCLEOTIDE SEQUENCE [LARGE SCALE GENOMIC DNA]</scope>
    <source>
        <strain evidence="2 3">CCUG 57540</strain>
    </source>
</reference>
<keyword evidence="1" id="KW-0472">Membrane</keyword>
<dbReference type="InterPro" id="IPR025338">
    <property type="entry name" value="DUF4244"/>
</dbReference>
<dbReference type="EMBL" id="JASXSX010000001">
    <property type="protein sequence ID" value="MDT3766628.1"/>
    <property type="molecule type" value="Genomic_DNA"/>
</dbReference>
<comment type="caution">
    <text evidence="2">The sequence shown here is derived from an EMBL/GenBank/DDBJ whole genome shotgun (WGS) entry which is preliminary data.</text>
</comment>
<accession>A0ABU3I8B5</accession>
<feature type="transmembrane region" description="Helical" evidence="1">
    <location>
        <begin position="34"/>
        <end position="52"/>
    </location>
</feature>
<organism evidence="2 3">
    <name type="scientific">Gleimia hominis</name>
    <dbReference type="NCBI Taxonomy" id="595468"/>
    <lineage>
        <taxon>Bacteria</taxon>
        <taxon>Bacillati</taxon>
        <taxon>Actinomycetota</taxon>
        <taxon>Actinomycetes</taxon>
        <taxon>Actinomycetales</taxon>
        <taxon>Actinomycetaceae</taxon>
        <taxon>Gleimia</taxon>
    </lineage>
</organism>
<keyword evidence="1" id="KW-0812">Transmembrane</keyword>
<keyword evidence="3" id="KW-1185">Reference proteome</keyword>
<name>A0ABU3I8B5_9ACTO</name>
<dbReference type="RefSeq" id="WP_313271682.1">
    <property type="nucleotide sequence ID" value="NZ_JASXSX010000001.1"/>
</dbReference>
<gene>
    <name evidence="2" type="ORF">QS713_00895</name>
</gene>
<sequence>MRINKQTTEQKDAALVPIAHHLDDDEAGMVTAEYAVGIIAAVAFAGLLLAVVKSGSVQGLLEGIISKALNV</sequence>
<evidence type="ECO:0000256" key="1">
    <source>
        <dbReference type="SAM" id="Phobius"/>
    </source>
</evidence>
<evidence type="ECO:0000313" key="2">
    <source>
        <dbReference type="EMBL" id="MDT3766628.1"/>
    </source>
</evidence>
<dbReference type="Proteomes" id="UP001247542">
    <property type="component" value="Unassembled WGS sequence"/>
</dbReference>
<proteinExistence type="predicted"/>
<keyword evidence="1" id="KW-1133">Transmembrane helix</keyword>
<evidence type="ECO:0000313" key="3">
    <source>
        <dbReference type="Proteomes" id="UP001247542"/>
    </source>
</evidence>
<protein>
    <submittedName>
        <fullName evidence="2">DUF4244 domain-containing protein</fullName>
    </submittedName>
</protein>
<dbReference type="Pfam" id="PF14029">
    <property type="entry name" value="DUF4244"/>
    <property type="match status" value="1"/>
</dbReference>